<feature type="binding site" evidence="6">
    <location>
        <begin position="185"/>
        <end position="190"/>
    </location>
    <ligand>
        <name>ATP</name>
        <dbReference type="ChEBI" id="CHEBI:30616"/>
    </ligand>
</feature>
<dbReference type="Gene3D" id="3.30.590.10">
    <property type="entry name" value="Glutamine synthetase/guanido kinase, catalytic domain"/>
    <property type="match status" value="1"/>
</dbReference>
<organism evidence="9 10">
    <name type="scientific">Caldicellulosiruptor changbaiensis</name>
    <dbReference type="NCBI Taxonomy" id="1222016"/>
    <lineage>
        <taxon>Bacteria</taxon>
        <taxon>Bacillati</taxon>
        <taxon>Bacillota</taxon>
        <taxon>Bacillota incertae sedis</taxon>
        <taxon>Caldicellulosiruptorales</taxon>
        <taxon>Caldicellulosiruptoraceae</taxon>
        <taxon>Caldicellulosiruptor</taxon>
    </lineage>
</organism>
<feature type="short sequence motif" description="RDXXRA motif of the pArg binding pocket involved in allosteric regulation" evidence="5">
    <location>
        <begin position="315"/>
        <end position="320"/>
    </location>
</feature>
<evidence type="ECO:0000256" key="3">
    <source>
        <dbReference type="ARBA" id="ARBA00022777"/>
    </source>
</evidence>
<protein>
    <recommendedName>
        <fullName evidence="5">Protein-arginine kinase</fullName>
        <ecNumber evidence="5">2.7.14.1</ecNumber>
    </recommendedName>
</protein>
<evidence type="ECO:0000256" key="5">
    <source>
        <dbReference type="HAMAP-Rule" id="MF_00602"/>
    </source>
</evidence>
<comment type="similarity">
    <text evidence="5 6 7">Belongs to the ATP:guanido phosphotransferase family.</text>
</comment>
<accession>A0A3T0D6X1</accession>
<evidence type="ECO:0000256" key="6">
    <source>
        <dbReference type="PROSITE-ProRule" id="PRU00843"/>
    </source>
</evidence>
<dbReference type="InterPro" id="IPR023660">
    <property type="entry name" value="Arg_Kinase"/>
</dbReference>
<proteinExistence type="inferred from homology"/>
<dbReference type="SUPFAM" id="SSF55931">
    <property type="entry name" value="Glutamine synthetase/guanido kinase"/>
    <property type="match status" value="1"/>
</dbReference>
<reference evidence="9 10" key="1">
    <citation type="submission" date="2018-12" db="EMBL/GenBank/DDBJ databases">
        <title>Genome sequence from the cellulolytic species, Caldicellulosiruptor changbaiensis.</title>
        <authorList>
            <person name="Blumer-Schuette S.E."/>
            <person name="Mendoza C."/>
        </authorList>
    </citation>
    <scope>NUCLEOTIDE SEQUENCE [LARGE SCALE GENOMIC DNA]</scope>
    <source>
        <strain evidence="9 10">CBS-Z</strain>
    </source>
</reference>
<dbReference type="GO" id="GO:0005615">
    <property type="term" value="C:extracellular space"/>
    <property type="evidence" value="ECO:0007669"/>
    <property type="project" value="TreeGrafter"/>
</dbReference>
<dbReference type="InterPro" id="IPR022415">
    <property type="entry name" value="ATP-guanido_PTrfase_AS"/>
</dbReference>
<comment type="caution">
    <text evidence="5">Lacks conserved residue(s) required for the propagation of feature annotation.</text>
</comment>
<feature type="binding site" evidence="5 6">
    <location>
        <begin position="7"/>
        <end position="11"/>
    </location>
    <ligand>
        <name>ATP</name>
        <dbReference type="ChEBI" id="CHEBI:30616"/>
    </ligand>
</feature>
<dbReference type="EC" id="2.7.14.1" evidence="5"/>
<keyword evidence="4 5" id="KW-0067">ATP-binding</keyword>
<dbReference type="KEGG" id="ccha:ELD05_09320"/>
<dbReference type="Proteomes" id="UP000282930">
    <property type="component" value="Chromosome"/>
</dbReference>
<dbReference type="GO" id="GO:0046314">
    <property type="term" value="P:phosphocreatine biosynthetic process"/>
    <property type="evidence" value="ECO:0007669"/>
    <property type="project" value="InterPro"/>
</dbReference>
<keyword evidence="2 5" id="KW-0547">Nucleotide-binding</keyword>
<dbReference type="PROSITE" id="PS00112">
    <property type="entry name" value="PHOSPHAGEN_KINASE"/>
    <property type="match status" value="1"/>
</dbReference>
<name>A0A3T0D6X1_9FIRM</name>
<dbReference type="RefSeq" id="WP_127352207.1">
    <property type="nucleotide sequence ID" value="NZ_CP034791.1"/>
</dbReference>
<dbReference type="Pfam" id="PF00217">
    <property type="entry name" value="ATP-gua_Ptrans"/>
    <property type="match status" value="1"/>
</dbReference>
<keyword evidence="3 5" id="KW-0418">Kinase</keyword>
<evidence type="ECO:0000256" key="4">
    <source>
        <dbReference type="ARBA" id="ARBA00022840"/>
    </source>
</evidence>
<dbReference type="CDD" id="cd07930">
    <property type="entry name" value="bacterial_phosphagen_kinase"/>
    <property type="match status" value="1"/>
</dbReference>
<evidence type="ECO:0000313" key="10">
    <source>
        <dbReference type="Proteomes" id="UP000282930"/>
    </source>
</evidence>
<dbReference type="PROSITE" id="PS51510">
    <property type="entry name" value="PHOSPHAGEN_KINASE_C"/>
    <property type="match status" value="1"/>
</dbReference>
<evidence type="ECO:0000259" key="8">
    <source>
        <dbReference type="PROSITE" id="PS51510"/>
    </source>
</evidence>
<feature type="binding site" evidence="6">
    <location>
        <begin position="154"/>
        <end position="158"/>
    </location>
    <ligand>
        <name>ATP</name>
        <dbReference type="ChEBI" id="CHEBI:30616"/>
    </ligand>
</feature>
<dbReference type="GO" id="GO:0005524">
    <property type="term" value="F:ATP binding"/>
    <property type="evidence" value="ECO:0007669"/>
    <property type="project" value="UniProtKB-UniRule"/>
</dbReference>
<keyword evidence="10" id="KW-1185">Reference proteome</keyword>
<evidence type="ECO:0000256" key="2">
    <source>
        <dbReference type="ARBA" id="ARBA00022741"/>
    </source>
</evidence>
<keyword evidence="1 5" id="KW-0808">Transferase</keyword>
<comment type="activity regulation">
    <text evidence="5">Appears to be allosterically activated by the binding of pArg-containing polypeptides to the pArg-binding pocket localized in the C-terminal domain of McsB.</text>
</comment>
<dbReference type="InterPro" id="IPR014746">
    <property type="entry name" value="Gln_synth/guanido_kin_cat_dom"/>
</dbReference>
<evidence type="ECO:0000256" key="7">
    <source>
        <dbReference type="RuleBase" id="RU000505"/>
    </source>
</evidence>
<evidence type="ECO:0000313" key="9">
    <source>
        <dbReference type="EMBL" id="AZT90824.1"/>
    </source>
</evidence>
<feature type="binding site" evidence="5 6">
    <location>
        <position position="103"/>
    </location>
    <ligand>
        <name>ATP</name>
        <dbReference type="ChEBI" id="CHEBI:30616"/>
    </ligand>
</feature>
<comment type="catalytic activity">
    <reaction evidence="5">
        <text>L-arginyl-[protein] + ATP = N(omega)-phospho-L-arginyl-[protein] + ADP + H(+)</text>
        <dbReference type="Rhea" id="RHEA:43384"/>
        <dbReference type="Rhea" id="RHEA-COMP:10532"/>
        <dbReference type="Rhea" id="RHEA-COMP:10533"/>
        <dbReference type="ChEBI" id="CHEBI:15378"/>
        <dbReference type="ChEBI" id="CHEBI:29965"/>
        <dbReference type="ChEBI" id="CHEBI:30616"/>
        <dbReference type="ChEBI" id="CHEBI:83226"/>
        <dbReference type="ChEBI" id="CHEBI:456216"/>
        <dbReference type="EC" id="2.7.14.1"/>
    </reaction>
</comment>
<dbReference type="GO" id="GO:0004111">
    <property type="term" value="F:creatine kinase activity"/>
    <property type="evidence" value="ECO:0007669"/>
    <property type="project" value="InterPro"/>
</dbReference>
<dbReference type="InterPro" id="IPR000749">
    <property type="entry name" value="ATP-guanido_PTrfase"/>
</dbReference>
<dbReference type="PANTHER" id="PTHR11547:SF38">
    <property type="entry name" value="ARGININE KINASE 1-RELATED"/>
    <property type="match status" value="1"/>
</dbReference>
<comment type="function">
    <text evidence="5">Catalyzes the specific phosphorylation of arginine residues in proteins.</text>
</comment>
<feature type="domain" description="Phosphagen kinase C-terminal" evidence="8">
    <location>
        <begin position="4"/>
        <end position="232"/>
    </location>
</feature>
<dbReference type="PANTHER" id="PTHR11547">
    <property type="entry name" value="ARGININE OR CREATINE KINASE"/>
    <property type="match status" value="1"/>
</dbReference>
<keyword evidence="5" id="KW-0021">Allosteric enzyme</keyword>
<dbReference type="GO" id="GO:1990424">
    <property type="term" value="F:protein arginine kinase activity"/>
    <property type="evidence" value="ECO:0007669"/>
    <property type="project" value="UniProtKB-EC"/>
</dbReference>
<dbReference type="AlphaFoldDB" id="A0A3T0D6X1"/>
<evidence type="ECO:0000256" key="1">
    <source>
        <dbReference type="ARBA" id="ARBA00022679"/>
    </source>
</evidence>
<dbReference type="HAMAP" id="MF_00602">
    <property type="entry name" value="Prot_Arg_kinase"/>
    <property type="match status" value="1"/>
</dbReference>
<dbReference type="InterPro" id="IPR022414">
    <property type="entry name" value="ATP-guanido_PTrfase_cat"/>
</dbReference>
<gene>
    <name evidence="5" type="primary">mcsB</name>
    <name evidence="9" type="ORF">ELD05_09320</name>
</gene>
<sequence length="328" mass="37711">MDEVVVTSRIRLARNLSDVPFTIKMNDYDAGLVIDKVRDVISRNKQYKFDFYEIRKLPLLKRQVLIEKHLISPALVSSKIKSAVAIDQNENISIMINEEDHLRIQVLYRGQNIQMAWEDANRIDDFLEEHLPYAYDETWGYLTSCPTNVGTGLRASFMLHLPALTLLGYMKEIIETITKLGIAVRGFYGEGSEVVGNLYQISNQITLGQPEEDIIANVISITNQIIEQERQARLKLLNENRAFIEDKVYRSFGILKYARNISSNEALKLISDVRMGISMGIIKEVTIDKIDVLLNLIQPAMIQDYFGREMTPEERDIKRAELIRKILD</sequence>
<feature type="binding site" evidence="5 6">
    <location>
        <position position="69"/>
    </location>
    <ligand>
        <name>ATP</name>
        <dbReference type="ChEBI" id="CHEBI:30616"/>
    </ligand>
</feature>
<dbReference type="EMBL" id="CP034791">
    <property type="protein sequence ID" value="AZT90824.1"/>
    <property type="molecule type" value="Genomic_DNA"/>
</dbReference>
<dbReference type="NCBIfam" id="NF002194">
    <property type="entry name" value="PRK01059.1-4"/>
    <property type="match status" value="1"/>
</dbReference>